<evidence type="ECO:0000259" key="2">
    <source>
        <dbReference type="PROSITE" id="PS50089"/>
    </source>
</evidence>
<proteinExistence type="predicted"/>
<evidence type="ECO:0000256" key="1">
    <source>
        <dbReference type="PROSITE-ProRule" id="PRU00175"/>
    </source>
</evidence>
<dbReference type="PANTHER" id="PTHR23327">
    <property type="entry name" value="RING FINGER PROTEIN 127"/>
    <property type="match status" value="1"/>
</dbReference>
<dbReference type="PROSITE" id="PS50089">
    <property type="entry name" value="ZF_RING_2"/>
    <property type="match status" value="1"/>
</dbReference>
<dbReference type="PROSITE" id="PS51382">
    <property type="entry name" value="SPX"/>
    <property type="match status" value="1"/>
</dbReference>
<name>A0AAD9T530_9HELO</name>
<dbReference type="GO" id="GO:0008270">
    <property type="term" value="F:zinc ion binding"/>
    <property type="evidence" value="ECO:0007669"/>
    <property type="project" value="UniProtKB-KW"/>
</dbReference>
<comment type="caution">
    <text evidence="4">The sequence shown here is derived from an EMBL/GenBank/DDBJ whole genome shotgun (WGS) entry which is preliminary data.</text>
</comment>
<dbReference type="AlphaFoldDB" id="A0AAD9T530"/>
<accession>A0AAD9T530</accession>
<dbReference type="InterPro" id="IPR013083">
    <property type="entry name" value="Znf_RING/FYVE/PHD"/>
</dbReference>
<evidence type="ECO:0000259" key="3">
    <source>
        <dbReference type="PROSITE" id="PS51382"/>
    </source>
</evidence>
<evidence type="ECO:0000313" key="5">
    <source>
        <dbReference type="Proteomes" id="UP001285354"/>
    </source>
</evidence>
<sequence>MLQDEVGSLARIQVKEQQALIDDIKTLSKSLSGVAITMSRPAKYSTFQKSDHYRWRELFAIYVQSSVFFSTNEADHGSRDSTAAANKLRWFQDEVVRKKIASKFKLPASHKSLLKFIKINIDLLKNLKFQEINKQAIIKILKKFDKRTNFGAGRKFPELILSESIISESIARAVCQQLTQDLVKIVPQLEDYACPICSDICWRPIRFDCQHLLCIRCTIILQRQRPKALCPLCRDDVIMKADVDNIDKELSKFLKKNFRKEVLTKQIQNETEYGKERFGILYTHPSESSCCIQ</sequence>
<keyword evidence="1" id="KW-0479">Metal-binding</keyword>
<feature type="domain" description="SPX" evidence="3">
    <location>
        <begin position="1"/>
        <end position="158"/>
    </location>
</feature>
<dbReference type="Gene3D" id="3.30.40.10">
    <property type="entry name" value="Zinc/RING finger domain, C3HC4 (zinc finger)"/>
    <property type="match status" value="1"/>
</dbReference>
<keyword evidence="5" id="KW-1185">Reference proteome</keyword>
<dbReference type="InterPro" id="IPR001841">
    <property type="entry name" value="Znf_RING"/>
</dbReference>
<protein>
    <recommendedName>
        <fullName evidence="6">RING-type domain-containing protein</fullName>
    </recommendedName>
</protein>
<dbReference type="SUPFAM" id="SSF57850">
    <property type="entry name" value="RING/U-box"/>
    <property type="match status" value="1"/>
</dbReference>
<dbReference type="PANTHER" id="PTHR23327:SF51">
    <property type="entry name" value="TRANSCRIPTIONAL REGULATOR OF YEAST FORM ADHERENCE 3"/>
    <property type="match status" value="1"/>
</dbReference>
<evidence type="ECO:0000313" key="4">
    <source>
        <dbReference type="EMBL" id="KAK2628889.1"/>
    </source>
</evidence>
<reference evidence="4" key="1">
    <citation type="submission" date="2023-06" db="EMBL/GenBank/DDBJ databases">
        <title>Draft genome of Marssonina rosae.</title>
        <authorList>
            <person name="Cheng Q."/>
        </authorList>
    </citation>
    <scope>NUCLEOTIDE SEQUENCE</scope>
    <source>
        <strain evidence="4">R4</strain>
    </source>
</reference>
<evidence type="ECO:0008006" key="6">
    <source>
        <dbReference type="Google" id="ProtNLM"/>
    </source>
</evidence>
<dbReference type="InterPro" id="IPR004331">
    <property type="entry name" value="SPX_dom"/>
</dbReference>
<organism evidence="4 5">
    <name type="scientific">Diplocarpon rosae</name>
    <dbReference type="NCBI Taxonomy" id="946125"/>
    <lineage>
        <taxon>Eukaryota</taxon>
        <taxon>Fungi</taxon>
        <taxon>Dikarya</taxon>
        <taxon>Ascomycota</taxon>
        <taxon>Pezizomycotina</taxon>
        <taxon>Leotiomycetes</taxon>
        <taxon>Helotiales</taxon>
        <taxon>Drepanopezizaceae</taxon>
        <taxon>Diplocarpon</taxon>
    </lineage>
</organism>
<dbReference type="Pfam" id="PF03105">
    <property type="entry name" value="SPX"/>
    <property type="match status" value="1"/>
</dbReference>
<feature type="domain" description="RING-type" evidence="2">
    <location>
        <begin position="194"/>
        <end position="234"/>
    </location>
</feature>
<dbReference type="EMBL" id="JAUBYV010000002">
    <property type="protein sequence ID" value="KAK2628889.1"/>
    <property type="molecule type" value="Genomic_DNA"/>
</dbReference>
<keyword evidence="1" id="KW-0862">Zinc</keyword>
<dbReference type="Proteomes" id="UP001285354">
    <property type="component" value="Unassembled WGS sequence"/>
</dbReference>
<keyword evidence="1" id="KW-0863">Zinc-finger</keyword>
<gene>
    <name evidence="4" type="ORF">QTJ16_001992</name>
</gene>